<name>A0A8J6EKT2_ELECQ</name>
<feature type="transmembrane region" description="Helical" evidence="1">
    <location>
        <begin position="48"/>
        <end position="72"/>
    </location>
</feature>
<comment type="caution">
    <text evidence="2">The sequence shown here is derived from an EMBL/GenBank/DDBJ whole genome shotgun (WGS) entry which is preliminary data.</text>
</comment>
<evidence type="ECO:0000313" key="3">
    <source>
        <dbReference type="Proteomes" id="UP000770717"/>
    </source>
</evidence>
<evidence type="ECO:0000313" key="2">
    <source>
        <dbReference type="EMBL" id="KAG9470756.1"/>
    </source>
</evidence>
<keyword evidence="3" id="KW-1185">Reference proteome</keyword>
<accession>A0A8J6EKT2</accession>
<reference evidence="2" key="1">
    <citation type="thesis" date="2020" institute="ProQuest LLC" country="789 East Eisenhower Parkway, Ann Arbor, MI, USA">
        <title>Comparative Genomics and Chromosome Evolution.</title>
        <authorList>
            <person name="Mudd A.B."/>
        </authorList>
    </citation>
    <scope>NUCLEOTIDE SEQUENCE</scope>
    <source>
        <strain evidence="2">HN-11 Male</strain>
        <tissue evidence="2">Kidney and liver</tissue>
    </source>
</reference>
<dbReference type="AlphaFoldDB" id="A0A8J6EKT2"/>
<keyword evidence="1" id="KW-0812">Transmembrane</keyword>
<keyword evidence="1" id="KW-1133">Transmembrane helix</keyword>
<gene>
    <name evidence="2" type="ORF">GDO78_016826</name>
</gene>
<proteinExistence type="predicted"/>
<evidence type="ECO:0000256" key="1">
    <source>
        <dbReference type="SAM" id="Phobius"/>
    </source>
</evidence>
<dbReference type="EMBL" id="WNTK01000225">
    <property type="protein sequence ID" value="KAG9470756.1"/>
    <property type="molecule type" value="Genomic_DNA"/>
</dbReference>
<sequence length="79" mass="9386">MFAYIPHREIIVEHFIHRFQFYLNVTDVKNMENTIKLAPLFASRLVQLWGLLLSPASFLYIFTYILVIYIIIIHFRAAA</sequence>
<organism evidence="2 3">
    <name type="scientific">Eleutherodactylus coqui</name>
    <name type="common">Puerto Rican coqui</name>
    <dbReference type="NCBI Taxonomy" id="57060"/>
    <lineage>
        <taxon>Eukaryota</taxon>
        <taxon>Metazoa</taxon>
        <taxon>Chordata</taxon>
        <taxon>Craniata</taxon>
        <taxon>Vertebrata</taxon>
        <taxon>Euteleostomi</taxon>
        <taxon>Amphibia</taxon>
        <taxon>Batrachia</taxon>
        <taxon>Anura</taxon>
        <taxon>Neobatrachia</taxon>
        <taxon>Hyloidea</taxon>
        <taxon>Eleutherodactylidae</taxon>
        <taxon>Eleutherodactylinae</taxon>
        <taxon>Eleutherodactylus</taxon>
        <taxon>Eleutherodactylus</taxon>
    </lineage>
</organism>
<keyword evidence="1" id="KW-0472">Membrane</keyword>
<dbReference type="Proteomes" id="UP000770717">
    <property type="component" value="Unassembled WGS sequence"/>
</dbReference>
<protein>
    <submittedName>
        <fullName evidence="2">Uncharacterized protein</fullName>
    </submittedName>
</protein>